<dbReference type="InParanoid" id="A0D7T6"/>
<name>A0D7T6_PARTE</name>
<sequence length="120" mass="14476">MLIHHNDRNMFPAKNEEFVRLRMKNAIATTVLEEQFAKKNAEFALAPHDFHYNRQRCMAGYVHPDDQRTMHMASFNRKHKYKEHYLMRIGESRRMTTVLLNNHASSQICTNYYFYYNSLK</sequence>
<dbReference type="KEGG" id="ptm:GSPATT00014070001"/>
<organism evidence="1 2">
    <name type="scientific">Paramecium tetraurelia</name>
    <dbReference type="NCBI Taxonomy" id="5888"/>
    <lineage>
        <taxon>Eukaryota</taxon>
        <taxon>Sar</taxon>
        <taxon>Alveolata</taxon>
        <taxon>Ciliophora</taxon>
        <taxon>Intramacronucleata</taxon>
        <taxon>Oligohymenophorea</taxon>
        <taxon>Peniculida</taxon>
        <taxon>Parameciidae</taxon>
        <taxon>Paramecium</taxon>
    </lineage>
</organism>
<reference evidence="1 2" key="1">
    <citation type="journal article" date="2006" name="Nature">
        <title>Global trends of whole-genome duplications revealed by the ciliate Paramecium tetraurelia.</title>
        <authorList>
            <consortium name="Genoscope"/>
            <person name="Aury J.-M."/>
            <person name="Jaillon O."/>
            <person name="Duret L."/>
            <person name="Noel B."/>
            <person name="Jubin C."/>
            <person name="Porcel B.M."/>
            <person name="Segurens B."/>
            <person name="Daubin V."/>
            <person name="Anthouard V."/>
            <person name="Aiach N."/>
            <person name="Arnaiz O."/>
            <person name="Billaut A."/>
            <person name="Beisson J."/>
            <person name="Blanc I."/>
            <person name="Bouhouche K."/>
            <person name="Camara F."/>
            <person name="Duharcourt S."/>
            <person name="Guigo R."/>
            <person name="Gogendeau D."/>
            <person name="Katinka M."/>
            <person name="Keller A.-M."/>
            <person name="Kissmehl R."/>
            <person name="Klotz C."/>
            <person name="Koll F."/>
            <person name="Le Moue A."/>
            <person name="Lepere C."/>
            <person name="Malinsky S."/>
            <person name="Nowacki M."/>
            <person name="Nowak J.K."/>
            <person name="Plattner H."/>
            <person name="Poulain J."/>
            <person name="Ruiz F."/>
            <person name="Serrano V."/>
            <person name="Zagulski M."/>
            <person name="Dessen P."/>
            <person name="Betermier M."/>
            <person name="Weissenbach J."/>
            <person name="Scarpelli C."/>
            <person name="Schachter V."/>
            <person name="Sperling L."/>
            <person name="Meyer E."/>
            <person name="Cohen J."/>
            <person name="Wincker P."/>
        </authorList>
    </citation>
    <scope>NUCLEOTIDE SEQUENCE [LARGE SCALE GENOMIC DNA]</scope>
    <source>
        <strain evidence="1 2">Stock d4-2</strain>
    </source>
</reference>
<dbReference type="EMBL" id="CT868319">
    <property type="protein sequence ID" value="CAK79103.1"/>
    <property type="molecule type" value="Genomic_DNA"/>
</dbReference>
<evidence type="ECO:0000313" key="2">
    <source>
        <dbReference type="Proteomes" id="UP000000600"/>
    </source>
</evidence>
<keyword evidence="2" id="KW-1185">Reference proteome</keyword>
<dbReference type="AlphaFoldDB" id="A0D7T6"/>
<gene>
    <name evidence="1" type="ORF">GSPATT00014070001</name>
</gene>
<dbReference type="RefSeq" id="XP_001446500.1">
    <property type="nucleotide sequence ID" value="XM_001446463.1"/>
</dbReference>
<accession>A0D7T6</accession>
<dbReference type="STRING" id="5888.A0D7T6"/>
<dbReference type="GeneID" id="5032285"/>
<proteinExistence type="predicted"/>
<evidence type="ECO:0000313" key="1">
    <source>
        <dbReference type="EMBL" id="CAK79103.1"/>
    </source>
</evidence>
<dbReference type="HOGENOM" id="CLU_2054245_0_0_1"/>
<protein>
    <submittedName>
        <fullName evidence="1">Uncharacterized protein</fullName>
    </submittedName>
</protein>
<dbReference type="Proteomes" id="UP000000600">
    <property type="component" value="Unassembled WGS sequence"/>
</dbReference>